<dbReference type="InterPro" id="IPR036388">
    <property type="entry name" value="WH-like_DNA-bd_sf"/>
</dbReference>
<reference evidence="1 2" key="1">
    <citation type="submission" date="2020-08" db="EMBL/GenBank/DDBJ databases">
        <title>Genomic Encyclopedia of Archaeal and Bacterial Type Strains, Phase II (KMG-II): from individual species to whole genera.</title>
        <authorList>
            <person name="Goeker M."/>
        </authorList>
    </citation>
    <scope>NUCLEOTIDE SEQUENCE [LARGE SCALE GENOMIC DNA]</scope>
    <source>
        <strain evidence="1 2">DSM 43850</strain>
    </source>
</reference>
<proteinExistence type="predicted"/>
<dbReference type="Gene3D" id="1.10.10.10">
    <property type="entry name" value="Winged helix-like DNA-binding domain superfamily/Winged helix DNA-binding domain"/>
    <property type="match status" value="1"/>
</dbReference>
<dbReference type="SUPFAM" id="SSF88659">
    <property type="entry name" value="Sigma3 and sigma4 domains of RNA polymerase sigma factors"/>
    <property type="match status" value="1"/>
</dbReference>
<protein>
    <submittedName>
        <fullName evidence="1">RNA polymerase sigma-70 factor (ECF subfamily)</fullName>
    </submittedName>
</protein>
<sequence length="133" mass="15250">MHEAFVRGAEFRDLDLGRLRQFLSKLVVHLCVDEARRQSVERRVTQHRGLLPGALVDPAELACDRAEARWLASRIATLPNGDRQLVLMLTEGLSNRDIAAQLRTTTQCTHSSLYRIRLRVLGVRRGQIRRRAR</sequence>
<accession>A0ABR6BYR0</accession>
<keyword evidence="2" id="KW-1185">Reference proteome</keyword>
<evidence type="ECO:0000313" key="1">
    <source>
        <dbReference type="EMBL" id="MBA8932050.1"/>
    </source>
</evidence>
<gene>
    <name evidence="1" type="ORF">BC739_009309</name>
</gene>
<organism evidence="1 2">
    <name type="scientific">Kutzneria viridogrisea</name>
    <dbReference type="NCBI Taxonomy" id="47990"/>
    <lineage>
        <taxon>Bacteria</taxon>
        <taxon>Bacillati</taxon>
        <taxon>Actinomycetota</taxon>
        <taxon>Actinomycetes</taxon>
        <taxon>Pseudonocardiales</taxon>
        <taxon>Pseudonocardiaceae</taxon>
        <taxon>Kutzneria</taxon>
    </lineage>
</organism>
<dbReference type="InterPro" id="IPR013324">
    <property type="entry name" value="RNA_pol_sigma_r3/r4-like"/>
</dbReference>
<name>A0ABR6BYR0_9PSEU</name>
<evidence type="ECO:0000313" key="2">
    <source>
        <dbReference type="Proteomes" id="UP000517916"/>
    </source>
</evidence>
<dbReference type="Proteomes" id="UP000517916">
    <property type="component" value="Unassembled WGS sequence"/>
</dbReference>
<comment type="caution">
    <text evidence="1">The sequence shown here is derived from an EMBL/GenBank/DDBJ whole genome shotgun (WGS) entry which is preliminary data.</text>
</comment>
<dbReference type="EMBL" id="JACJID010000010">
    <property type="protein sequence ID" value="MBA8932050.1"/>
    <property type="molecule type" value="Genomic_DNA"/>
</dbReference>